<organism evidence="1 2">
    <name type="scientific">Penicillium citrinum</name>
    <dbReference type="NCBI Taxonomy" id="5077"/>
    <lineage>
        <taxon>Eukaryota</taxon>
        <taxon>Fungi</taxon>
        <taxon>Dikarya</taxon>
        <taxon>Ascomycota</taxon>
        <taxon>Pezizomycotina</taxon>
        <taxon>Eurotiomycetes</taxon>
        <taxon>Eurotiomycetidae</taxon>
        <taxon>Eurotiales</taxon>
        <taxon>Aspergillaceae</taxon>
        <taxon>Penicillium</taxon>
    </lineage>
</organism>
<dbReference type="Proteomes" id="UP001147733">
    <property type="component" value="Unassembled WGS sequence"/>
</dbReference>
<dbReference type="EMBL" id="JAPQKT010000009">
    <property type="protein sequence ID" value="KAJ5221164.1"/>
    <property type="molecule type" value="Genomic_DNA"/>
</dbReference>
<accession>A0A9W9TG55</accession>
<reference evidence="1" key="1">
    <citation type="submission" date="2022-11" db="EMBL/GenBank/DDBJ databases">
        <authorList>
            <person name="Petersen C."/>
        </authorList>
    </citation>
    <scope>NUCLEOTIDE SEQUENCE</scope>
    <source>
        <strain evidence="1">IBT 23319</strain>
    </source>
</reference>
<gene>
    <name evidence="1" type="ORF">N7469_010051</name>
</gene>
<protein>
    <submittedName>
        <fullName evidence="1">Uncharacterized protein</fullName>
    </submittedName>
</protein>
<sequence>MAQLHLAPVKNDSMAIDSTIMAQICLQVRPRYLNYNMDPDLIDILVSFFLHVYHAKVNRRTAAMIYIQEAISNAKMLRLDKGMLHLSALKIGREFDIISNPSLIFPLLWVSER</sequence>
<comment type="caution">
    <text evidence="1">The sequence shown here is derived from an EMBL/GenBank/DDBJ whole genome shotgun (WGS) entry which is preliminary data.</text>
</comment>
<evidence type="ECO:0000313" key="2">
    <source>
        <dbReference type="Proteomes" id="UP001147733"/>
    </source>
</evidence>
<dbReference type="OrthoDB" id="434972at2759"/>
<reference evidence="1" key="2">
    <citation type="journal article" date="2023" name="IMA Fungus">
        <title>Comparative genomic study of the Penicillium genus elucidates a diverse pangenome and 15 lateral gene transfer events.</title>
        <authorList>
            <person name="Petersen C."/>
            <person name="Sorensen T."/>
            <person name="Nielsen M.R."/>
            <person name="Sondergaard T.E."/>
            <person name="Sorensen J.L."/>
            <person name="Fitzpatrick D.A."/>
            <person name="Frisvad J.C."/>
            <person name="Nielsen K.L."/>
        </authorList>
    </citation>
    <scope>NUCLEOTIDE SEQUENCE</scope>
    <source>
        <strain evidence="1">IBT 23319</strain>
    </source>
</reference>
<dbReference type="RefSeq" id="XP_056496087.1">
    <property type="nucleotide sequence ID" value="XM_056648956.1"/>
</dbReference>
<name>A0A9W9TG55_PENCI</name>
<dbReference type="AlphaFoldDB" id="A0A9W9TG55"/>
<dbReference type="GeneID" id="81388123"/>
<proteinExistence type="predicted"/>
<keyword evidence="2" id="KW-1185">Reference proteome</keyword>
<evidence type="ECO:0000313" key="1">
    <source>
        <dbReference type="EMBL" id="KAJ5221164.1"/>
    </source>
</evidence>